<dbReference type="InterPro" id="IPR052022">
    <property type="entry name" value="26kDa_periplasmic_antigen"/>
</dbReference>
<dbReference type="Pfam" id="PF04402">
    <property type="entry name" value="SIMPL"/>
    <property type="match status" value="1"/>
</dbReference>
<dbReference type="Gene3D" id="3.30.110.170">
    <property type="entry name" value="Protein of unknown function (DUF541), domain 1"/>
    <property type="match status" value="1"/>
</dbReference>
<accession>A0A0D0Q3C3</accession>
<gene>
    <name evidence="2" type="ORF">Wenmar_02117</name>
</gene>
<evidence type="ECO:0000256" key="1">
    <source>
        <dbReference type="SAM" id="SignalP"/>
    </source>
</evidence>
<dbReference type="GO" id="GO:0006974">
    <property type="term" value="P:DNA damage response"/>
    <property type="evidence" value="ECO:0007669"/>
    <property type="project" value="TreeGrafter"/>
</dbReference>
<evidence type="ECO:0000313" key="3">
    <source>
        <dbReference type="Proteomes" id="UP000035100"/>
    </source>
</evidence>
<dbReference type="Proteomes" id="UP000035100">
    <property type="component" value="Unassembled WGS sequence"/>
</dbReference>
<dbReference type="InterPro" id="IPR007497">
    <property type="entry name" value="SIMPL/DUF541"/>
</dbReference>
<sequence length="250" mass="25715">MRPVLRLLGVTALGLVPLPLAAQDAPPPRVIEVAPDQSIPAPGARLLTVTGEGTSSVAPDIARVQIGVVEESDSAATALDAASARLSAAVEVLTAAGIASEDLQTTAINVSPLYEYDESGRRREPVRFSASSSLTLTVRELDNLGTILDAVTEAGLNSIDSFAFDLSDRAAALDAARTDAIADARTRAETYAAAAGVSLGPLVTLTEGGSEPPPMPMMEARMMDSGASMPVLPGEMEITATVTAVWAFGD</sequence>
<comment type="caution">
    <text evidence="2">The sequence shown here is derived from an EMBL/GenBank/DDBJ whole genome shotgun (WGS) entry which is preliminary data.</text>
</comment>
<dbReference type="eggNOG" id="COG2968">
    <property type="taxonomic scope" value="Bacteria"/>
</dbReference>
<name>A0A0D0Q3C3_9RHOB</name>
<keyword evidence="1" id="KW-0732">Signal</keyword>
<evidence type="ECO:0000313" key="2">
    <source>
        <dbReference type="EMBL" id="KIQ69049.1"/>
    </source>
</evidence>
<dbReference type="OrthoDB" id="9813144at2"/>
<reference evidence="2 3" key="1">
    <citation type="submission" date="2013-01" db="EMBL/GenBank/DDBJ databases">
        <authorList>
            <person name="Fiebig A."/>
            <person name="Goeker M."/>
            <person name="Klenk H.-P.P."/>
        </authorList>
    </citation>
    <scope>NUCLEOTIDE SEQUENCE [LARGE SCALE GENOMIC DNA]</scope>
    <source>
        <strain evidence="2 3">DSM 24838</strain>
    </source>
</reference>
<organism evidence="2 3">
    <name type="scientific">Wenxinia marina DSM 24838</name>
    <dbReference type="NCBI Taxonomy" id="1123501"/>
    <lineage>
        <taxon>Bacteria</taxon>
        <taxon>Pseudomonadati</taxon>
        <taxon>Pseudomonadota</taxon>
        <taxon>Alphaproteobacteria</taxon>
        <taxon>Rhodobacterales</taxon>
        <taxon>Roseobacteraceae</taxon>
        <taxon>Wenxinia</taxon>
    </lineage>
</organism>
<dbReference type="Gene3D" id="3.30.70.2970">
    <property type="entry name" value="Protein of unknown function (DUF541), domain 2"/>
    <property type="match status" value="1"/>
</dbReference>
<dbReference type="AlphaFoldDB" id="A0A0D0Q3C3"/>
<feature type="chain" id="PRO_5002235817" description="Outer membrane protein" evidence="1">
    <location>
        <begin position="23"/>
        <end position="250"/>
    </location>
</feature>
<dbReference type="PANTHER" id="PTHR34387">
    <property type="entry name" value="SLR1258 PROTEIN"/>
    <property type="match status" value="1"/>
</dbReference>
<proteinExistence type="predicted"/>
<dbReference type="EMBL" id="AONG01000010">
    <property type="protein sequence ID" value="KIQ69049.1"/>
    <property type="molecule type" value="Genomic_DNA"/>
</dbReference>
<evidence type="ECO:0008006" key="4">
    <source>
        <dbReference type="Google" id="ProtNLM"/>
    </source>
</evidence>
<feature type="signal peptide" evidence="1">
    <location>
        <begin position="1"/>
        <end position="22"/>
    </location>
</feature>
<dbReference type="STRING" id="1123501.Wenmar_02117"/>
<protein>
    <recommendedName>
        <fullName evidence="4">Outer membrane protein</fullName>
    </recommendedName>
</protein>
<keyword evidence="3" id="KW-1185">Reference proteome</keyword>
<dbReference type="PANTHER" id="PTHR34387:SF1">
    <property type="entry name" value="PERIPLASMIC IMMUNOGENIC PROTEIN"/>
    <property type="match status" value="1"/>
</dbReference>
<dbReference type="RefSeq" id="WP_018304688.1">
    <property type="nucleotide sequence ID" value="NZ_KB902315.1"/>
</dbReference>